<name>A0ABW5RG52_9MICO</name>
<dbReference type="EMBL" id="JBHUNF010000001">
    <property type="protein sequence ID" value="MFD2673913.1"/>
    <property type="molecule type" value="Genomic_DNA"/>
</dbReference>
<evidence type="ECO:0000313" key="2">
    <source>
        <dbReference type="Proteomes" id="UP001597453"/>
    </source>
</evidence>
<dbReference type="Gene3D" id="2.60.120.10">
    <property type="entry name" value="Jelly Rolls"/>
    <property type="match status" value="1"/>
</dbReference>
<dbReference type="InterPro" id="IPR014710">
    <property type="entry name" value="RmlC-like_jellyroll"/>
</dbReference>
<protein>
    <submittedName>
        <fullName evidence="1">Cupin</fullName>
    </submittedName>
</protein>
<gene>
    <name evidence="1" type="ORF">ACFSUQ_01135</name>
</gene>
<organism evidence="1 2">
    <name type="scientific">Gulosibacter bifidus</name>
    <dbReference type="NCBI Taxonomy" id="272239"/>
    <lineage>
        <taxon>Bacteria</taxon>
        <taxon>Bacillati</taxon>
        <taxon>Actinomycetota</taxon>
        <taxon>Actinomycetes</taxon>
        <taxon>Micrococcales</taxon>
        <taxon>Microbacteriaceae</taxon>
        <taxon>Gulosibacter</taxon>
    </lineage>
</organism>
<dbReference type="SUPFAM" id="SSF51182">
    <property type="entry name" value="RmlC-like cupins"/>
    <property type="match status" value="1"/>
</dbReference>
<sequence>MAHNEVKFENERFRATRWTIAPGDSIPMHTHEYDYVVVPLSNNVMHVETDTGEVLEAQMQRGTSYGRAAGSAHACFNRGTDDIVFIEVEYLG</sequence>
<dbReference type="Proteomes" id="UP001597453">
    <property type="component" value="Unassembled WGS sequence"/>
</dbReference>
<comment type="caution">
    <text evidence="1">The sequence shown here is derived from an EMBL/GenBank/DDBJ whole genome shotgun (WGS) entry which is preliminary data.</text>
</comment>
<evidence type="ECO:0000313" key="1">
    <source>
        <dbReference type="EMBL" id="MFD2673913.1"/>
    </source>
</evidence>
<accession>A0ABW5RG52</accession>
<dbReference type="InterPro" id="IPR011051">
    <property type="entry name" value="RmlC_Cupin_sf"/>
</dbReference>
<dbReference type="RefSeq" id="WP_066055019.1">
    <property type="nucleotide sequence ID" value="NZ_JBHUNF010000001.1"/>
</dbReference>
<keyword evidence="2" id="KW-1185">Reference proteome</keyword>
<proteinExistence type="predicted"/>
<reference evidence="2" key="1">
    <citation type="journal article" date="2019" name="Int. J. Syst. Evol. Microbiol.">
        <title>The Global Catalogue of Microorganisms (GCM) 10K type strain sequencing project: providing services to taxonomists for standard genome sequencing and annotation.</title>
        <authorList>
            <consortium name="The Broad Institute Genomics Platform"/>
            <consortium name="The Broad Institute Genome Sequencing Center for Infectious Disease"/>
            <person name="Wu L."/>
            <person name="Ma J."/>
        </authorList>
    </citation>
    <scope>NUCLEOTIDE SEQUENCE [LARGE SCALE GENOMIC DNA]</scope>
    <source>
        <strain evidence="2">TISTR 1511</strain>
    </source>
</reference>